<evidence type="ECO:0000313" key="2">
    <source>
        <dbReference type="EMBL" id="CAI2178335.1"/>
    </source>
</evidence>
<evidence type="ECO:0000313" key="3">
    <source>
        <dbReference type="Proteomes" id="UP001153678"/>
    </source>
</evidence>
<protein>
    <submittedName>
        <fullName evidence="2">3482_t:CDS:1</fullName>
    </submittedName>
</protein>
<reference evidence="2" key="1">
    <citation type="submission" date="2022-08" db="EMBL/GenBank/DDBJ databases">
        <authorList>
            <person name="Kallberg Y."/>
            <person name="Tangrot J."/>
            <person name="Rosling A."/>
        </authorList>
    </citation>
    <scope>NUCLEOTIDE SEQUENCE</scope>
    <source>
        <strain evidence="2">Wild A</strain>
    </source>
</reference>
<evidence type="ECO:0000256" key="1">
    <source>
        <dbReference type="SAM" id="Coils"/>
    </source>
</evidence>
<dbReference type="AlphaFoldDB" id="A0A9W4SQX5"/>
<name>A0A9W4SQX5_9GLOM</name>
<dbReference type="OrthoDB" id="10610884at2759"/>
<feature type="coiled-coil region" evidence="1">
    <location>
        <begin position="114"/>
        <end position="182"/>
    </location>
</feature>
<dbReference type="Proteomes" id="UP001153678">
    <property type="component" value="Unassembled WGS sequence"/>
</dbReference>
<accession>A0A9W4SQX5</accession>
<organism evidence="2 3">
    <name type="scientific">Funneliformis geosporum</name>
    <dbReference type="NCBI Taxonomy" id="1117311"/>
    <lineage>
        <taxon>Eukaryota</taxon>
        <taxon>Fungi</taxon>
        <taxon>Fungi incertae sedis</taxon>
        <taxon>Mucoromycota</taxon>
        <taxon>Glomeromycotina</taxon>
        <taxon>Glomeromycetes</taxon>
        <taxon>Glomerales</taxon>
        <taxon>Glomeraceae</taxon>
        <taxon>Funneliformis</taxon>
    </lineage>
</organism>
<keyword evidence="3" id="KW-1185">Reference proteome</keyword>
<gene>
    <name evidence="2" type="ORF">FWILDA_LOCUS8535</name>
</gene>
<comment type="caution">
    <text evidence="2">The sequence shown here is derived from an EMBL/GenBank/DDBJ whole genome shotgun (WGS) entry which is preliminary data.</text>
</comment>
<proteinExistence type="predicted"/>
<sequence>MTKNELENNILETIKEVKQSNKIFEVIPSDKIYPIHNDLRKYHNKWDKKQVIELADTFGIENFYTTAQYLTRAVPIVGAGLIVKGYTEAGAVTAGVSLYADYLISSGKEKLFKSEEKKRKLTELSKDIENLYDRYQELIEILKPLHNFDSSPELNKLLQSLREELEEILKKGEDKSSKVKELILLNNGIKVLESWNNLSLTAKAKRNEHGKIKHLITILQTAISEYKQGITNNEIEKRIMNGMQELSKGVKRENNQVCHTVDLNDEEKEIEHNGQLELVNQQLQHPKND</sequence>
<dbReference type="EMBL" id="CAMKVN010001836">
    <property type="protein sequence ID" value="CAI2178335.1"/>
    <property type="molecule type" value="Genomic_DNA"/>
</dbReference>
<keyword evidence="1" id="KW-0175">Coiled coil</keyword>